<dbReference type="InterPro" id="IPR003593">
    <property type="entry name" value="AAA+_ATPase"/>
</dbReference>
<feature type="domain" description="AAA+ ATPase" evidence="11">
    <location>
        <begin position="505"/>
        <end position="645"/>
    </location>
</feature>
<feature type="region of interest" description="Disordered" evidence="10">
    <location>
        <begin position="247"/>
        <end position="283"/>
    </location>
</feature>
<comment type="subunit">
    <text evidence="2">Heterodimer of an alpha and a beta chain.</text>
</comment>
<evidence type="ECO:0000256" key="5">
    <source>
        <dbReference type="ARBA" id="ARBA00023136"/>
    </source>
</evidence>
<keyword evidence="6" id="KW-0675">Receptor</keyword>
<keyword evidence="3" id="KW-0547">Nucleotide-binding</keyword>
<dbReference type="Pfam" id="PF00448">
    <property type="entry name" value="SRP54"/>
    <property type="match status" value="1"/>
</dbReference>
<dbReference type="PANTHER" id="PTHR43134">
    <property type="entry name" value="SIGNAL RECOGNITION PARTICLE RECEPTOR SUBUNIT ALPHA"/>
    <property type="match status" value="1"/>
</dbReference>
<evidence type="ECO:0000256" key="7">
    <source>
        <dbReference type="ARBA" id="ARBA00029433"/>
    </source>
</evidence>
<dbReference type="Proteomes" id="UP001530293">
    <property type="component" value="Unassembled WGS sequence"/>
</dbReference>
<evidence type="ECO:0000259" key="11">
    <source>
        <dbReference type="SMART" id="SM00382"/>
    </source>
</evidence>
<evidence type="ECO:0000256" key="6">
    <source>
        <dbReference type="ARBA" id="ARBA00023170"/>
    </source>
</evidence>
<evidence type="ECO:0000256" key="10">
    <source>
        <dbReference type="SAM" id="MobiDB-lite"/>
    </source>
</evidence>
<gene>
    <name evidence="13" type="ORF">ACHAWU_002009</name>
</gene>
<dbReference type="CDD" id="cd17876">
    <property type="entry name" value="SRalpha_C"/>
    <property type="match status" value="1"/>
</dbReference>
<proteinExistence type="inferred from homology"/>
<dbReference type="SMART" id="SM00382">
    <property type="entry name" value="AAA"/>
    <property type="match status" value="1"/>
</dbReference>
<reference evidence="13 14" key="1">
    <citation type="submission" date="2024-10" db="EMBL/GenBank/DDBJ databases">
        <title>Updated reference genomes for cyclostephanoid diatoms.</title>
        <authorList>
            <person name="Roberts W.R."/>
            <person name="Alverson A.J."/>
        </authorList>
    </citation>
    <scope>NUCLEOTIDE SEQUENCE [LARGE SCALE GENOMIC DNA]</scope>
    <source>
        <strain evidence="13 14">AJA232-27</strain>
    </source>
</reference>
<dbReference type="SMART" id="SM00962">
    <property type="entry name" value="SRP54"/>
    <property type="match status" value="1"/>
</dbReference>
<evidence type="ECO:0000313" key="13">
    <source>
        <dbReference type="EMBL" id="KAL3763436.1"/>
    </source>
</evidence>
<feature type="compositionally biased region" description="Low complexity" evidence="10">
    <location>
        <begin position="261"/>
        <end position="273"/>
    </location>
</feature>
<feature type="domain" description="SRP54-type proteins GTP-binding" evidence="12">
    <location>
        <begin position="506"/>
        <end position="709"/>
    </location>
</feature>
<dbReference type="InterPro" id="IPR027417">
    <property type="entry name" value="P-loop_NTPase"/>
</dbReference>
<dbReference type="GO" id="GO:0005525">
    <property type="term" value="F:GTP binding"/>
    <property type="evidence" value="ECO:0007669"/>
    <property type="project" value="UniProtKB-KW"/>
</dbReference>
<dbReference type="Pfam" id="PF02881">
    <property type="entry name" value="SRP54_N"/>
    <property type="match status" value="1"/>
</dbReference>
<keyword evidence="4" id="KW-0342">GTP-binding</keyword>
<comment type="caution">
    <text evidence="13">The sequence shown here is derived from an EMBL/GenBank/DDBJ whole genome shotgun (WGS) entry which is preliminary data.</text>
</comment>
<dbReference type="GO" id="GO:0016020">
    <property type="term" value="C:membrane"/>
    <property type="evidence" value="ECO:0007669"/>
    <property type="project" value="UniProtKB-ARBA"/>
</dbReference>
<dbReference type="AlphaFoldDB" id="A0ABD3MKT1"/>
<dbReference type="SUPFAM" id="SSF47364">
    <property type="entry name" value="Domain of the SRP/SRP receptor G-proteins"/>
    <property type="match status" value="1"/>
</dbReference>
<evidence type="ECO:0000259" key="12">
    <source>
        <dbReference type="SMART" id="SM00962"/>
    </source>
</evidence>
<accession>A0ABD3MKT1</accession>
<dbReference type="FunFam" id="3.40.50.300:FF:000566">
    <property type="entry name" value="Signal recognition particle receptor subunit alpha"/>
    <property type="match status" value="1"/>
</dbReference>
<evidence type="ECO:0000256" key="1">
    <source>
        <dbReference type="ARBA" id="ARBA00008531"/>
    </source>
</evidence>
<evidence type="ECO:0000256" key="4">
    <source>
        <dbReference type="ARBA" id="ARBA00023134"/>
    </source>
</evidence>
<comment type="subcellular location">
    <subcellularLocation>
        <location evidence="7">Endomembrane system</location>
        <topology evidence="7">Peripheral membrane protein</topology>
        <orientation evidence="7">Cytoplasmic side</orientation>
    </subcellularLocation>
</comment>
<sequence>MVMIDSITIFTKGQCSSHYSPFVFFCAAHMFGGGDSVRLGALIFISPDTYNSCSCHRHVRHMSSSCITLVGGTVLYHNQPTRLQHVALAQDNKDKENQRDVVNAFIASVLLGEGKTKNSLEDGPRREILSLTNQSSVVAEWLDGGNLNTDDDGSVNEERRNWIVLAIYPEVAIRKLQGVDALLSLLFRRYAMYHEHYCKQISDGTKQTEQYWNRQFSAVPPYDEFDSTFHSILRKFQDQLSAANTSSNSISSLEKHHKNKSNSNKPSLPNNANKKGKEKTVWHDGKQKITKAAFAELDMSKDKDDTFPGGPGADGIIREDARAIAEAKAAYMPAEGEKPAWEEDDGSLDDFDISWNTEKQDTEDSVEDDSMTSSSGIRGFFSKLLSPNSPLTKSDLDPPLKRMQQLLTSKNVAPSTAQAICEVVEKQLLGKKVGTLVGVKRAVRHALEDAVERILRPELGGLGGRVGVARGKSVDVLRGVVEKRERGKRGGILGLGGSASTIGGRPYVIVMIGINGVGKSTSLAKIAYYLKSNQCNPLLAACDTFRSGAVEQLSVHASCLSIPLYHQGYAKDPSAVAKAAISKAADDGHDVVLVDTAGRMQNNVPLMKALAKLVTETQPDLVLFVCEALVGNDGMDQLTMFQKALTSGGHTRPMDGIVLTKFDTVSDKVGAALTLTHLTGVPIAFCGTGQKYNHLKPLSVPFVIQSLFS</sequence>
<dbReference type="PANTHER" id="PTHR43134:SF1">
    <property type="entry name" value="SIGNAL RECOGNITION PARTICLE RECEPTOR SUBUNIT ALPHA"/>
    <property type="match status" value="1"/>
</dbReference>
<evidence type="ECO:0000256" key="2">
    <source>
        <dbReference type="ARBA" id="ARBA00011870"/>
    </source>
</evidence>
<protein>
    <recommendedName>
        <fullName evidence="8">Signal recognition particle receptor subunit alpha homolog</fullName>
    </recommendedName>
    <alternativeName>
        <fullName evidence="9">Docking protein alpha</fullName>
    </alternativeName>
</protein>
<organism evidence="13 14">
    <name type="scientific">Discostella pseudostelligera</name>
    <dbReference type="NCBI Taxonomy" id="259834"/>
    <lineage>
        <taxon>Eukaryota</taxon>
        <taxon>Sar</taxon>
        <taxon>Stramenopiles</taxon>
        <taxon>Ochrophyta</taxon>
        <taxon>Bacillariophyta</taxon>
        <taxon>Coscinodiscophyceae</taxon>
        <taxon>Thalassiosirophycidae</taxon>
        <taxon>Stephanodiscales</taxon>
        <taxon>Stephanodiscaceae</taxon>
        <taxon>Discostella</taxon>
    </lineage>
</organism>
<dbReference type="Gene3D" id="1.20.120.140">
    <property type="entry name" value="Signal recognition particle SRP54, nucleotide-binding domain"/>
    <property type="match status" value="1"/>
</dbReference>
<dbReference type="InterPro" id="IPR036225">
    <property type="entry name" value="SRP/SRP_N"/>
</dbReference>
<dbReference type="Gene3D" id="3.40.50.300">
    <property type="entry name" value="P-loop containing nucleotide triphosphate hydrolases"/>
    <property type="match status" value="1"/>
</dbReference>
<dbReference type="InterPro" id="IPR042101">
    <property type="entry name" value="SRP54_N_sf"/>
</dbReference>
<keyword evidence="14" id="KW-1185">Reference proteome</keyword>
<dbReference type="GO" id="GO:0012505">
    <property type="term" value="C:endomembrane system"/>
    <property type="evidence" value="ECO:0007669"/>
    <property type="project" value="UniProtKB-SubCell"/>
</dbReference>
<evidence type="ECO:0000313" key="14">
    <source>
        <dbReference type="Proteomes" id="UP001530293"/>
    </source>
</evidence>
<dbReference type="SUPFAM" id="SSF52540">
    <property type="entry name" value="P-loop containing nucleoside triphosphate hydrolases"/>
    <property type="match status" value="1"/>
</dbReference>
<dbReference type="EMBL" id="JALLBG020000123">
    <property type="protein sequence ID" value="KAL3763436.1"/>
    <property type="molecule type" value="Genomic_DNA"/>
</dbReference>
<evidence type="ECO:0000256" key="9">
    <source>
        <dbReference type="ARBA" id="ARBA00081194"/>
    </source>
</evidence>
<dbReference type="GO" id="GO:0005737">
    <property type="term" value="C:cytoplasm"/>
    <property type="evidence" value="ECO:0007669"/>
    <property type="project" value="UniProtKB-ARBA"/>
</dbReference>
<keyword evidence="5" id="KW-0472">Membrane</keyword>
<dbReference type="InterPro" id="IPR013822">
    <property type="entry name" value="Signal_recog_particl_SRP54_hlx"/>
</dbReference>
<name>A0ABD3MKT1_9STRA</name>
<dbReference type="InterPro" id="IPR000897">
    <property type="entry name" value="SRP54_GTPase_dom"/>
</dbReference>
<evidence type="ECO:0000256" key="8">
    <source>
        <dbReference type="ARBA" id="ARBA00071429"/>
    </source>
</evidence>
<evidence type="ECO:0000256" key="3">
    <source>
        <dbReference type="ARBA" id="ARBA00022741"/>
    </source>
</evidence>
<comment type="similarity">
    <text evidence="1">Belongs to the GTP-binding SRP family.</text>
</comment>